<dbReference type="InterPro" id="IPR012344">
    <property type="entry name" value="Matrix_HIV/RSV_N"/>
</dbReference>
<dbReference type="Proteomes" id="UP001365542">
    <property type="component" value="Unassembled WGS sequence"/>
</dbReference>
<dbReference type="Pfam" id="PF13374">
    <property type="entry name" value="TPR_10"/>
    <property type="match status" value="2"/>
</dbReference>
<evidence type="ECO:0000313" key="3">
    <source>
        <dbReference type="Proteomes" id="UP001365542"/>
    </source>
</evidence>
<comment type="caution">
    <text evidence="2">The sequence shown here is derived from an EMBL/GenBank/DDBJ whole genome shotgun (WGS) entry which is preliminary data.</text>
</comment>
<sequence length="1086" mass="120832">MGPPNIDTETAVSLDSRNGQELDNFVSTLTKLSFTLEARFQQNGSMEDLNRAIEMTERAVEAIPQGNNKLIGCLNNLGILLKTRFLRAGSMDDLNRAIEITTRAFKITLQVPTHPHRAPCWNTLGGLLESRFQQTGLIADINGAIKLTDMAVNAAPQGHPDWISYLDNLGNQLVHRFNRTGSMRDLDRAIEVANRAVDFVMHTQNHPSQASCLNNLANSLGTRFQQTASIEDLNRAIEIANITVKTIPQDHKDRAACLNDYGCWLGTRFQRTGSMVDLNDAIKIIGMATEIMPQDYLARASRLSNLAILLGERSKRTGSIDDLTRAIKIADTAAKTTPQGHPSRTDYLANHGAWLGERFLRAGLMEDLDRAIELADMVLKITPQDHLNFAPSLNNLGWWLGIRSSYITSSIKDLDRAVGLMDQAIKITPQDHPSQLIYRHNLGKVLGDRFKRTGSLDDLTRAIGIVDVITKITPKDHPNLALHLNNLGDQFWARYQLTKSMGDLDNALSSYKKGWNCNNSPPSTRIHLGRQAALIFALQQNWEDSNSILEEAIKLLPTLSPMSLKHTDKQFMLAEFAGVASIAAAVSLNAGKGAHHALQLLELGRGIIANLLMETRGGVISELKQKHPALADEFISLRDLLDSLIDVMAGGLISMGGAASTAPQTHQRFELEQKFNKVITEIRAQPGFQSFLLQQIGTDIDWRYAASHGPVVIINISLFRCDAFLVEHQQIRLLELPNLTLEEVEKQVQGVQSCSGASVNTDAMLKWLWDTICCPVLDTLDLKDRISDGKNWPHVWWIPTGLLSQLPLHAAGYHEEGSTNTVLDRVMSSYTLSINTLIHARRNHTQDSTSPRPGVGHALLVAMKHTPDLPTNQILPFVEDLTKILKEFCLSFGLNSITPTPQKDEVLKHLRNCRIFHFAGHGSSHPTDPSQTYLLLNDWKTNPLTVGDIRDCKFQQDWSGGKTDQDPPFLSFLSACRTSTNEAEKLVDEGIHLVSAFQLAGFRHVIGTLWEVSDKHSADVARILYKTIQDEGLTDLAVCRGLHRAMRALRDERIEEDTEGQARNAKVLKIGDLENYHWIPYVHFGV</sequence>
<gene>
    <name evidence="2" type="ORF">TWF694_005850</name>
</gene>
<evidence type="ECO:0000259" key="1">
    <source>
        <dbReference type="Pfam" id="PF12770"/>
    </source>
</evidence>
<organism evidence="2 3">
    <name type="scientific">Orbilia ellipsospora</name>
    <dbReference type="NCBI Taxonomy" id="2528407"/>
    <lineage>
        <taxon>Eukaryota</taxon>
        <taxon>Fungi</taxon>
        <taxon>Dikarya</taxon>
        <taxon>Ascomycota</taxon>
        <taxon>Pezizomycotina</taxon>
        <taxon>Orbiliomycetes</taxon>
        <taxon>Orbiliales</taxon>
        <taxon>Orbiliaceae</taxon>
        <taxon>Orbilia</taxon>
    </lineage>
</organism>
<name>A0AAV9WTR1_9PEZI</name>
<dbReference type="Gene3D" id="1.25.40.10">
    <property type="entry name" value="Tetratricopeptide repeat domain"/>
    <property type="match status" value="3"/>
</dbReference>
<feature type="domain" description="CHAT" evidence="1">
    <location>
        <begin position="764"/>
        <end position="1070"/>
    </location>
</feature>
<evidence type="ECO:0000313" key="2">
    <source>
        <dbReference type="EMBL" id="KAK6524190.1"/>
    </source>
</evidence>
<dbReference type="SUPFAM" id="SSF48452">
    <property type="entry name" value="TPR-like"/>
    <property type="match status" value="2"/>
</dbReference>
<dbReference type="AlphaFoldDB" id="A0AAV9WTR1"/>
<dbReference type="Gene3D" id="1.10.150.90">
    <property type="entry name" value="Immunodeficiency lentiviruses, gag gene matrix protein p17"/>
    <property type="match status" value="1"/>
</dbReference>
<accession>A0AAV9WTR1</accession>
<keyword evidence="3" id="KW-1185">Reference proteome</keyword>
<dbReference type="InterPro" id="IPR011990">
    <property type="entry name" value="TPR-like_helical_dom_sf"/>
</dbReference>
<dbReference type="Pfam" id="PF12770">
    <property type="entry name" value="CHAT"/>
    <property type="match status" value="1"/>
</dbReference>
<proteinExistence type="predicted"/>
<reference evidence="2 3" key="1">
    <citation type="submission" date="2019-10" db="EMBL/GenBank/DDBJ databases">
        <authorList>
            <person name="Palmer J.M."/>
        </authorList>
    </citation>
    <scope>NUCLEOTIDE SEQUENCE [LARGE SCALE GENOMIC DNA]</scope>
    <source>
        <strain evidence="2 3">TWF694</strain>
    </source>
</reference>
<dbReference type="InterPro" id="IPR024983">
    <property type="entry name" value="CHAT_dom"/>
</dbReference>
<protein>
    <recommendedName>
        <fullName evidence="1">CHAT domain-containing protein</fullName>
    </recommendedName>
</protein>
<dbReference type="EMBL" id="JAVHJO010000018">
    <property type="protein sequence ID" value="KAK6524190.1"/>
    <property type="molecule type" value="Genomic_DNA"/>
</dbReference>
<dbReference type="PANTHER" id="PTHR19959:SF119">
    <property type="entry name" value="FUNGAL LIPASE-LIKE DOMAIN-CONTAINING PROTEIN"/>
    <property type="match status" value="1"/>
</dbReference>
<dbReference type="PANTHER" id="PTHR19959">
    <property type="entry name" value="KINESIN LIGHT CHAIN"/>
    <property type="match status" value="1"/>
</dbReference>